<evidence type="ECO:0000259" key="1">
    <source>
        <dbReference type="Pfam" id="PF13391"/>
    </source>
</evidence>
<dbReference type="RefSeq" id="WP_061169769.1">
    <property type="nucleotide sequence ID" value="NZ_FCOA02000017.1"/>
</dbReference>
<dbReference type="AlphaFoldDB" id="A0A158C3D0"/>
<dbReference type="OrthoDB" id="9811869at2"/>
<dbReference type="Proteomes" id="UP000054851">
    <property type="component" value="Unassembled WGS sequence"/>
</dbReference>
<proteinExistence type="predicted"/>
<dbReference type="STRING" id="1777140.AWB79_04657"/>
<evidence type="ECO:0000313" key="3">
    <source>
        <dbReference type="Proteomes" id="UP000054851"/>
    </source>
</evidence>
<gene>
    <name evidence="2" type="ORF">AWB79_04657</name>
</gene>
<comment type="caution">
    <text evidence="2">The sequence shown here is derived from an EMBL/GenBank/DDBJ whole genome shotgun (WGS) entry which is preliminary data.</text>
</comment>
<evidence type="ECO:0000313" key="2">
    <source>
        <dbReference type="EMBL" id="SAK76832.1"/>
    </source>
</evidence>
<protein>
    <recommendedName>
        <fullName evidence="1">HNH nuclease domain-containing protein</fullName>
    </recommendedName>
</protein>
<accession>A0A158C3D0</accession>
<organism evidence="2 3">
    <name type="scientific">Caballeronia hypogeia</name>
    <dbReference type="NCBI Taxonomy" id="1777140"/>
    <lineage>
        <taxon>Bacteria</taxon>
        <taxon>Pseudomonadati</taxon>
        <taxon>Pseudomonadota</taxon>
        <taxon>Betaproteobacteria</taxon>
        <taxon>Burkholderiales</taxon>
        <taxon>Burkholderiaceae</taxon>
        <taxon>Caballeronia</taxon>
    </lineage>
</organism>
<dbReference type="EMBL" id="FCOA02000017">
    <property type="protein sequence ID" value="SAK76832.1"/>
    <property type="molecule type" value="Genomic_DNA"/>
</dbReference>
<sequence length="317" mass="36253">MALLEAIFENLTPAHRAALQWFHNRKGQVVPWPEPLADGTFIVNKAKGIHKPKDIEYAVSVRQSLQSAYDDLEPEMKADGSWTYQYFQEQLDPTRRDSQFTNRALLACWRDRIPVGVMRQVKTKPDPRYLVLGLAFVTGWKDGYFQIKGIEDNATEIPDPSLELVEFAIDSSGAFNPFNVEDARRWIDASIVLRQGQSIFRQDLLKADDGRCAITECNVREVLEAAHICSYLGKETNHVQNGVLLRADLHTLYDRDLMAIEPFSYRVRISPALKDSDYHQIDGRVLRLPNNLKNHPSDAALGTRFRRVQEAWTKDAQ</sequence>
<reference evidence="2" key="1">
    <citation type="submission" date="2016-01" db="EMBL/GenBank/DDBJ databases">
        <authorList>
            <person name="Peeters C."/>
        </authorList>
    </citation>
    <scope>NUCLEOTIDE SEQUENCE</scope>
    <source>
        <strain evidence="2">LMG 29322</strain>
    </source>
</reference>
<dbReference type="Pfam" id="PF13391">
    <property type="entry name" value="HNH_2"/>
    <property type="match status" value="1"/>
</dbReference>
<keyword evidence="3" id="KW-1185">Reference proteome</keyword>
<name>A0A158C3D0_9BURK</name>
<dbReference type="InterPro" id="IPR003615">
    <property type="entry name" value="HNH_nuc"/>
</dbReference>
<feature type="domain" description="HNH nuclease" evidence="1">
    <location>
        <begin position="212"/>
        <end position="261"/>
    </location>
</feature>